<dbReference type="EMBL" id="PDUG01000006">
    <property type="protein sequence ID" value="PIC21849.1"/>
    <property type="molecule type" value="Genomic_DNA"/>
</dbReference>
<gene>
    <name evidence="2" type="primary">Cnig_chr_X.g26538</name>
    <name evidence="2" type="ORF">B9Z55_026538</name>
</gene>
<reference evidence="3" key="1">
    <citation type="submission" date="2017-10" db="EMBL/GenBank/DDBJ databases">
        <title>Rapid genome shrinkage in a self-fertile nematode reveals novel sperm competition proteins.</title>
        <authorList>
            <person name="Yin D."/>
            <person name="Schwarz E.M."/>
            <person name="Thomas C.G."/>
            <person name="Felde R.L."/>
            <person name="Korf I.F."/>
            <person name="Cutter A.D."/>
            <person name="Schartner C.M."/>
            <person name="Ralston E.J."/>
            <person name="Meyer B.J."/>
            <person name="Haag E.S."/>
        </authorList>
    </citation>
    <scope>NUCLEOTIDE SEQUENCE [LARGE SCALE GENOMIC DNA]</scope>
    <source>
        <strain evidence="3">JU1422</strain>
    </source>
</reference>
<feature type="region of interest" description="Disordered" evidence="1">
    <location>
        <begin position="190"/>
        <end position="210"/>
    </location>
</feature>
<feature type="compositionally biased region" description="Basic residues" evidence="1">
    <location>
        <begin position="235"/>
        <end position="244"/>
    </location>
</feature>
<evidence type="ECO:0000313" key="3">
    <source>
        <dbReference type="Proteomes" id="UP000230233"/>
    </source>
</evidence>
<keyword evidence="3" id="KW-1185">Reference proteome</keyword>
<name>A0A2G5T3V0_9PELO</name>
<sequence>MSFMAEITEGTLFRTDIRNVAVTKLDEFNLSIHRLKCKTAPVIKLLAHIHWSSIPGTVVPEIKKELNQDNNNVILKLVSSTSKLHGVWNQAGRRIKTMSTSNKTGSSCCHWVSLVFYDDHDSIEHSCKAPRSRNPSIVTVQIKLGANAYSTMKPSHWKMLSRTSTCASGGRFAKKDKKLDGTKTCLLQQIDEENKPGSRTRKSDGRKARSHHIAEKSLTWLYNLPQEQKELLKRSKEKAKRSKYGRCEHTKL</sequence>
<dbReference type="Proteomes" id="UP000230233">
    <property type="component" value="Chromosome X"/>
</dbReference>
<proteinExistence type="predicted"/>
<accession>A0A2G5T3V0</accession>
<evidence type="ECO:0000313" key="2">
    <source>
        <dbReference type="EMBL" id="PIC21849.1"/>
    </source>
</evidence>
<evidence type="ECO:0000256" key="1">
    <source>
        <dbReference type="SAM" id="MobiDB-lite"/>
    </source>
</evidence>
<feature type="compositionally biased region" description="Basic and acidic residues" evidence="1">
    <location>
        <begin position="192"/>
        <end position="210"/>
    </location>
</feature>
<comment type="caution">
    <text evidence="2">The sequence shown here is derived from an EMBL/GenBank/DDBJ whole genome shotgun (WGS) entry which is preliminary data.</text>
</comment>
<feature type="region of interest" description="Disordered" evidence="1">
    <location>
        <begin position="233"/>
        <end position="252"/>
    </location>
</feature>
<protein>
    <submittedName>
        <fullName evidence="2">Uncharacterized protein</fullName>
    </submittedName>
</protein>
<organism evidence="2 3">
    <name type="scientific">Caenorhabditis nigoni</name>
    <dbReference type="NCBI Taxonomy" id="1611254"/>
    <lineage>
        <taxon>Eukaryota</taxon>
        <taxon>Metazoa</taxon>
        <taxon>Ecdysozoa</taxon>
        <taxon>Nematoda</taxon>
        <taxon>Chromadorea</taxon>
        <taxon>Rhabditida</taxon>
        <taxon>Rhabditina</taxon>
        <taxon>Rhabditomorpha</taxon>
        <taxon>Rhabditoidea</taxon>
        <taxon>Rhabditidae</taxon>
        <taxon>Peloderinae</taxon>
        <taxon>Caenorhabditis</taxon>
    </lineage>
</organism>
<dbReference type="AlphaFoldDB" id="A0A2G5T3V0"/>